<name>A0A9E7N4W2_9CAUD</name>
<evidence type="ECO:0000313" key="2">
    <source>
        <dbReference type="Proteomes" id="UP001056634"/>
    </source>
</evidence>
<proteinExistence type="predicted"/>
<protein>
    <submittedName>
        <fullName evidence="1">Uncharacterized protein</fullName>
    </submittedName>
</protein>
<organism evidence="1 2">
    <name type="scientific">Brevundimonas phage vB_BpoS-Marchewka</name>
    <dbReference type="NCBI Taxonomy" id="2948604"/>
    <lineage>
        <taxon>Viruses</taxon>
        <taxon>Duplodnaviria</taxon>
        <taxon>Heunggongvirae</taxon>
        <taxon>Uroviricota</taxon>
        <taxon>Caudoviricetes</taxon>
        <taxon>Jeanschmidtviridae</taxon>
        <taxon>Marchewkavirus</taxon>
        <taxon>Marchewkavirus marchewka</taxon>
    </lineage>
</organism>
<sequence>MAPRLHQLLRGAWGADGDPVIQVTLLNGLKRLLNPTKVQEVGVYPCDHRGFAVAADAEGAALRNFVLMTGGHDPIDVVETPDEVATLIAAWGARAEFAPPRPAIYAHRDAEGDMSFRLIAE</sequence>
<dbReference type="Proteomes" id="UP001056634">
    <property type="component" value="Segment"/>
</dbReference>
<dbReference type="EMBL" id="ON529851">
    <property type="protein sequence ID" value="UTC28577.1"/>
    <property type="molecule type" value="Genomic_DNA"/>
</dbReference>
<gene>
    <name evidence="1" type="ORF">MARCHEWKA_00640</name>
</gene>
<evidence type="ECO:0000313" key="1">
    <source>
        <dbReference type="EMBL" id="UTC28577.1"/>
    </source>
</evidence>
<accession>A0A9E7N4W2</accession>
<reference evidence="1" key="1">
    <citation type="submission" date="2022-04" db="EMBL/GenBank/DDBJ databases">
        <authorList>
            <person name="Friedrich I."/>
            <person name="Schneider D."/>
            <person name="Poehlein A."/>
            <person name="Hertel R."/>
            <person name="Daniel R."/>
        </authorList>
    </citation>
    <scope>NUCLEOTIDE SEQUENCE</scope>
</reference>
<keyword evidence="2" id="KW-1185">Reference proteome</keyword>